<gene>
    <name evidence="1" type="ORF">LEP1GSC187_1593</name>
</gene>
<organism evidence="1 2">
    <name type="scientific">Leptospira santarosai str. ZUN179</name>
    <dbReference type="NCBI Taxonomy" id="1049985"/>
    <lineage>
        <taxon>Bacteria</taxon>
        <taxon>Pseudomonadati</taxon>
        <taxon>Spirochaetota</taxon>
        <taxon>Spirochaetia</taxon>
        <taxon>Leptospirales</taxon>
        <taxon>Leptospiraceae</taxon>
        <taxon>Leptospira</taxon>
    </lineage>
</organism>
<dbReference type="EMBL" id="AHOQ02000032">
    <property type="protein sequence ID" value="EMO45239.1"/>
    <property type="molecule type" value="Genomic_DNA"/>
</dbReference>
<reference evidence="1 2" key="1">
    <citation type="submission" date="2013-01" db="EMBL/GenBank/DDBJ databases">
        <authorList>
            <person name="Harkins D.M."/>
            <person name="Durkin A.S."/>
            <person name="Brinkac L.M."/>
            <person name="Haft D.H."/>
            <person name="Selengut J.D."/>
            <person name="Sanka R."/>
            <person name="DePew J."/>
            <person name="Purushe J."/>
            <person name="Matthias M.A."/>
            <person name="Vinetz J.M."/>
            <person name="Sutton G.G."/>
            <person name="Nierman W.C."/>
            <person name="Fouts D.E."/>
        </authorList>
    </citation>
    <scope>NUCLEOTIDE SEQUENCE [LARGE SCALE GENOMIC DNA]</scope>
    <source>
        <strain evidence="1 2">ZUN179</strain>
    </source>
</reference>
<dbReference type="AlphaFoldDB" id="M6UW36"/>
<evidence type="ECO:0000313" key="1">
    <source>
        <dbReference type="EMBL" id="EMO45239.1"/>
    </source>
</evidence>
<sequence length="83" mass="9362">MRARYDLIAALGDPESAQIVFGAVDKEFYIEVDYDVNSSCFDGLFELFSIPEYKERILNIVRTGFDRTIEAAGGGLVNHNIHF</sequence>
<dbReference type="Proteomes" id="UP000012160">
    <property type="component" value="Unassembled WGS sequence"/>
</dbReference>
<evidence type="ECO:0000313" key="2">
    <source>
        <dbReference type="Proteomes" id="UP000012160"/>
    </source>
</evidence>
<accession>M6UW36</accession>
<protein>
    <submittedName>
        <fullName evidence="1">Uncharacterized protein</fullName>
    </submittedName>
</protein>
<name>M6UW36_9LEPT</name>
<comment type="caution">
    <text evidence="1">The sequence shown here is derived from an EMBL/GenBank/DDBJ whole genome shotgun (WGS) entry which is preliminary data.</text>
</comment>
<proteinExistence type="predicted"/>